<dbReference type="Proteomes" id="UP000662637">
    <property type="component" value="Unassembled WGS sequence"/>
</dbReference>
<dbReference type="GO" id="GO:0098882">
    <property type="term" value="F:structural constituent of presynaptic active zone"/>
    <property type="evidence" value="ECO:0007669"/>
    <property type="project" value="TreeGrafter"/>
</dbReference>
<keyword evidence="5" id="KW-1185">Reference proteome</keyword>
<reference evidence="4 5" key="1">
    <citation type="submission" date="2019-04" db="EMBL/GenBank/DDBJ databases">
        <authorList>
            <person name="Alioto T."/>
            <person name="Alioto T."/>
        </authorList>
    </citation>
    <scope>NUCLEOTIDE SEQUENCE [LARGE SCALE GENOMIC DNA]</scope>
</reference>
<feature type="region of interest" description="Disordered" evidence="1">
    <location>
        <begin position="188"/>
        <end position="270"/>
    </location>
</feature>
<dbReference type="EMBL" id="WJEC01007651">
    <property type="protein sequence ID" value="KAF7469365.1"/>
    <property type="molecule type" value="Genomic_DNA"/>
</dbReference>
<organism evidence="4 5">
    <name type="scientific">Marmota monax</name>
    <name type="common">Woodchuck</name>
    <dbReference type="NCBI Taxonomy" id="9995"/>
    <lineage>
        <taxon>Eukaryota</taxon>
        <taxon>Metazoa</taxon>
        <taxon>Chordata</taxon>
        <taxon>Craniata</taxon>
        <taxon>Vertebrata</taxon>
        <taxon>Euteleostomi</taxon>
        <taxon>Mammalia</taxon>
        <taxon>Eutheria</taxon>
        <taxon>Euarchontoglires</taxon>
        <taxon>Glires</taxon>
        <taxon>Rodentia</taxon>
        <taxon>Sciuromorpha</taxon>
        <taxon>Sciuridae</taxon>
        <taxon>Xerinae</taxon>
        <taxon>Marmotini</taxon>
        <taxon>Marmota</taxon>
    </lineage>
</organism>
<dbReference type="PANTHER" id="PTHR14113:SF6">
    <property type="entry name" value="PROTEIN PICCOLO"/>
    <property type="match status" value="1"/>
</dbReference>
<feature type="domain" description="C2" evidence="2">
    <location>
        <begin position="76"/>
        <end position="211"/>
    </location>
</feature>
<feature type="compositionally biased region" description="Basic and acidic residues" evidence="1">
    <location>
        <begin position="7"/>
        <end position="24"/>
    </location>
</feature>
<dbReference type="GO" id="GO:1904071">
    <property type="term" value="P:presynaptic active zone assembly"/>
    <property type="evidence" value="ECO:0007669"/>
    <property type="project" value="TreeGrafter"/>
</dbReference>
<evidence type="ECO:0000313" key="4">
    <source>
        <dbReference type="EMBL" id="VTJ74939.1"/>
    </source>
</evidence>
<sequence length="294" mass="32049">MLSDSENPQHLELHEPPKAVDKAKSPGVDPKQLAAELQKVSLQQSPLVMSSVVEKGSHAHSGPTSAGSSSVPSPGQPGSPSVSKKKHSSSKLQINYDLGNLIIHILQARNLVPRDNNGYSDPFVKVYLLPGRGAEYKRRTKYVQKSLNPEWNQTVIYKSISMEQVLIDLSSTSHLDNTPRWYPLKEQTESIDHSKSHSSQSSQQSPKPSVIKSRSHGIFPDPSKDMQVPTIEKSHSSPGSSKSSSEGHLRSHGPSRSQSKTSVTQTHLEDAGAAIAAAEAAVQQLRIQPSKRRK</sequence>
<evidence type="ECO:0000256" key="1">
    <source>
        <dbReference type="SAM" id="MobiDB-lite"/>
    </source>
</evidence>
<evidence type="ECO:0000313" key="3">
    <source>
        <dbReference type="EMBL" id="KAF7469365.1"/>
    </source>
</evidence>
<dbReference type="Gene3D" id="2.60.40.150">
    <property type="entry name" value="C2 domain"/>
    <property type="match status" value="1"/>
</dbReference>
<dbReference type="PRINTS" id="PR00360">
    <property type="entry name" value="C2DOMAIN"/>
</dbReference>
<name>A0A5E4C1B2_MARMO</name>
<dbReference type="InterPro" id="IPR052098">
    <property type="entry name" value="Presynaptic_Scaffold_Bsn/Pclo"/>
</dbReference>
<feature type="region of interest" description="Disordered" evidence="1">
    <location>
        <begin position="48"/>
        <end position="90"/>
    </location>
</feature>
<feature type="compositionally biased region" description="Low complexity" evidence="1">
    <location>
        <begin position="197"/>
        <end position="209"/>
    </location>
</feature>
<evidence type="ECO:0000259" key="2">
    <source>
        <dbReference type="PROSITE" id="PS50004"/>
    </source>
</evidence>
<feature type="compositionally biased region" description="Low complexity" evidence="1">
    <location>
        <begin position="59"/>
        <end position="82"/>
    </location>
</feature>
<dbReference type="AlphaFoldDB" id="A0A5E4C1B2"/>
<evidence type="ECO:0000313" key="5">
    <source>
        <dbReference type="Proteomes" id="UP000335636"/>
    </source>
</evidence>
<dbReference type="PROSITE" id="PS50004">
    <property type="entry name" value="C2"/>
    <property type="match status" value="1"/>
</dbReference>
<dbReference type="GO" id="GO:0098982">
    <property type="term" value="C:GABA-ergic synapse"/>
    <property type="evidence" value="ECO:0007669"/>
    <property type="project" value="TreeGrafter"/>
</dbReference>
<proteinExistence type="predicted"/>
<feature type="compositionally biased region" description="Polar residues" evidence="1">
    <location>
        <begin position="254"/>
        <end position="266"/>
    </location>
</feature>
<feature type="compositionally biased region" description="Low complexity" evidence="1">
    <location>
        <begin position="236"/>
        <end position="246"/>
    </location>
</feature>
<dbReference type="SUPFAM" id="SSF49562">
    <property type="entry name" value="C2 domain (Calcium/lipid-binding domain, CaLB)"/>
    <property type="match status" value="1"/>
</dbReference>
<reference evidence="3" key="2">
    <citation type="submission" date="2020-08" db="EMBL/GenBank/DDBJ databases">
        <authorList>
            <person name="Shumante A."/>
            <person name="Zimin A.V."/>
            <person name="Puiu D."/>
            <person name="Salzberg S.L."/>
        </authorList>
    </citation>
    <scope>NUCLEOTIDE SEQUENCE</scope>
    <source>
        <strain evidence="3">WC2-LM</strain>
        <tissue evidence="3">Liver</tissue>
    </source>
</reference>
<dbReference type="GO" id="GO:0035418">
    <property type="term" value="P:protein localization to synapse"/>
    <property type="evidence" value="ECO:0007669"/>
    <property type="project" value="TreeGrafter"/>
</dbReference>
<feature type="region of interest" description="Disordered" evidence="1">
    <location>
        <begin position="1"/>
        <end position="31"/>
    </location>
</feature>
<dbReference type="GO" id="GO:0030424">
    <property type="term" value="C:axon"/>
    <property type="evidence" value="ECO:0007669"/>
    <property type="project" value="TreeGrafter"/>
</dbReference>
<accession>A0A5E4C1B2</accession>
<dbReference type="SMART" id="SM00239">
    <property type="entry name" value="C2"/>
    <property type="match status" value="1"/>
</dbReference>
<protein>
    <recommendedName>
        <fullName evidence="2">C2 domain-containing protein</fullName>
    </recommendedName>
</protein>
<dbReference type="Pfam" id="PF00168">
    <property type="entry name" value="C2"/>
    <property type="match status" value="1"/>
</dbReference>
<dbReference type="InterPro" id="IPR035892">
    <property type="entry name" value="C2_domain_sf"/>
</dbReference>
<dbReference type="InterPro" id="IPR000008">
    <property type="entry name" value="C2_dom"/>
</dbReference>
<dbReference type="EMBL" id="CABDUW010000772">
    <property type="protein sequence ID" value="VTJ74939.1"/>
    <property type="molecule type" value="Genomic_DNA"/>
</dbReference>
<dbReference type="GO" id="GO:0048788">
    <property type="term" value="C:cytoskeleton of presynaptic active zone"/>
    <property type="evidence" value="ECO:0007669"/>
    <property type="project" value="TreeGrafter"/>
</dbReference>
<gene>
    <name evidence="3" type="ORF">GHT09_019363</name>
    <name evidence="4" type="ORF">MONAX_5E004837</name>
</gene>
<dbReference type="GO" id="GO:0098978">
    <property type="term" value="C:glutamatergic synapse"/>
    <property type="evidence" value="ECO:0007669"/>
    <property type="project" value="TreeGrafter"/>
</dbReference>
<dbReference type="Proteomes" id="UP000335636">
    <property type="component" value="Unassembled WGS sequence"/>
</dbReference>
<dbReference type="PANTHER" id="PTHR14113">
    <property type="entry name" value="PICCOLO/BASSOON"/>
    <property type="match status" value="1"/>
</dbReference>